<dbReference type="AlphaFoldDB" id="A0A7S4LKV0"/>
<protein>
    <submittedName>
        <fullName evidence="2">Uncharacterized protein</fullName>
    </submittedName>
</protein>
<proteinExistence type="predicted"/>
<feature type="region of interest" description="Disordered" evidence="1">
    <location>
        <begin position="130"/>
        <end position="169"/>
    </location>
</feature>
<gene>
    <name evidence="2" type="ORF">EGYM00163_LOCUS47514</name>
</gene>
<evidence type="ECO:0000256" key="1">
    <source>
        <dbReference type="SAM" id="MobiDB-lite"/>
    </source>
</evidence>
<organism evidence="2">
    <name type="scientific">Eutreptiella gymnastica</name>
    <dbReference type="NCBI Taxonomy" id="73025"/>
    <lineage>
        <taxon>Eukaryota</taxon>
        <taxon>Discoba</taxon>
        <taxon>Euglenozoa</taxon>
        <taxon>Euglenida</taxon>
        <taxon>Spirocuta</taxon>
        <taxon>Euglenophyceae</taxon>
        <taxon>Eutreptiales</taxon>
        <taxon>Eutreptiaceae</taxon>
        <taxon>Eutreptiella</taxon>
    </lineage>
</organism>
<feature type="compositionally biased region" description="Basic and acidic residues" evidence="1">
    <location>
        <begin position="147"/>
        <end position="161"/>
    </location>
</feature>
<sequence>MLNWGLEVQFFDLQPEQSAFALCQRLAVATGTLPMSLDAPQQATEAGNSPAKPRYDELSLKAAKLIKKRTGATRWTQKLAKALERYLHGLRELPDDDQGPNSPALEMQAALADELVADVWHTILECDDPGNQALKAADKQRRKRDKARQEKAREKGERKELTVLQKQIL</sequence>
<name>A0A7S4LKV0_9EUGL</name>
<dbReference type="EMBL" id="HBJA01138088">
    <property type="protein sequence ID" value="CAE0836150.1"/>
    <property type="molecule type" value="Transcribed_RNA"/>
</dbReference>
<evidence type="ECO:0000313" key="2">
    <source>
        <dbReference type="EMBL" id="CAE0836150.1"/>
    </source>
</evidence>
<reference evidence="2" key="1">
    <citation type="submission" date="2021-01" db="EMBL/GenBank/DDBJ databases">
        <authorList>
            <person name="Corre E."/>
            <person name="Pelletier E."/>
            <person name="Niang G."/>
            <person name="Scheremetjew M."/>
            <person name="Finn R."/>
            <person name="Kale V."/>
            <person name="Holt S."/>
            <person name="Cochrane G."/>
            <person name="Meng A."/>
            <person name="Brown T."/>
            <person name="Cohen L."/>
        </authorList>
    </citation>
    <scope>NUCLEOTIDE SEQUENCE</scope>
    <source>
        <strain evidence="2">CCMP1594</strain>
    </source>
</reference>
<accession>A0A7S4LKV0</accession>